<proteinExistence type="predicted"/>
<accession>A0A138ZWK9</accession>
<protein>
    <submittedName>
        <fullName evidence="2">Uncharacterized protein</fullName>
    </submittedName>
</protein>
<reference evidence="2 3" key="1">
    <citation type="journal article" date="2015" name="Genome Biol. Evol.">
        <title>Phylogenomic analyses indicate that early fungi evolved digesting cell walls of algal ancestors of land plants.</title>
        <authorList>
            <person name="Chang Y."/>
            <person name="Wang S."/>
            <person name="Sekimoto S."/>
            <person name="Aerts A.L."/>
            <person name="Choi C."/>
            <person name="Clum A."/>
            <person name="LaButti K.M."/>
            <person name="Lindquist E.A."/>
            <person name="Yee Ngan C."/>
            <person name="Ohm R.A."/>
            <person name="Salamov A.A."/>
            <person name="Grigoriev I.V."/>
            <person name="Spatafora J.W."/>
            <person name="Berbee M.L."/>
        </authorList>
    </citation>
    <scope>NUCLEOTIDE SEQUENCE [LARGE SCALE GENOMIC DNA]</scope>
    <source>
        <strain evidence="2 3">JEL478</strain>
    </source>
</reference>
<gene>
    <name evidence="2" type="ORF">M427DRAFT_39870</name>
</gene>
<name>A0A138ZWK9_GONPJ</name>
<feature type="compositionally biased region" description="Acidic residues" evidence="1">
    <location>
        <begin position="52"/>
        <end position="63"/>
    </location>
</feature>
<sequence length="192" mass="20671">MPKGSLSDTMVVEDDLEDLVTFDIPPEGGPSGVNILHNSQGVPLDDKAEVDNSADDESEENELEEHAESEPLMDPSLGEASEEEAKETETEDEEPTPSHQRHIPKPTPASPTSAPLKGTVEEGDEEGSEEVPSTLVDTQPAPPPKTQGRGHCRPLPLSQEDPASKRPRLARLVKTSVSQEVAGKGCRRSRRA</sequence>
<dbReference type="Proteomes" id="UP000070544">
    <property type="component" value="Unassembled WGS sequence"/>
</dbReference>
<evidence type="ECO:0000313" key="3">
    <source>
        <dbReference type="Proteomes" id="UP000070544"/>
    </source>
</evidence>
<feature type="region of interest" description="Disordered" evidence="1">
    <location>
        <begin position="21"/>
        <end position="192"/>
    </location>
</feature>
<keyword evidence="3" id="KW-1185">Reference proteome</keyword>
<dbReference type="AlphaFoldDB" id="A0A138ZWK9"/>
<evidence type="ECO:0000256" key="1">
    <source>
        <dbReference type="SAM" id="MobiDB-lite"/>
    </source>
</evidence>
<dbReference type="EMBL" id="KQ965940">
    <property type="protein sequence ID" value="KXS08861.1"/>
    <property type="molecule type" value="Genomic_DNA"/>
</dbReference>
<evidence type="ECO:0000313" key="2">
    <source>
        <dbReference type="EMBL" id="KXS08861.1"/>
    </source>
</evidence>
<organism evidence="2 3">
    <name type="scientific">Gonapodya prolifera (strain JEL478)</name>
    <name type="common">Monoblepharis prolifera</name>
    <dbReference type="NCBI Taxonomy" id="1344416"/>
    <lineage>
        <taxon>Eukaryota</taxon>
        <taxon>Fungi</taxon>
        <taxon>Fungi incertae sedis</taxon>
        <taxon>Chytridiomycota</taxon>
        <taxon>Chytridiomycota incertae sedis</taxon>
        <taxon>Monoblepharidomycetes</taxon>
        <taxon>Monoblepharidales</taxon>
        <taxon>Gonapodyaceae</taxon>
        <taxon>Gonapodya</taxon>
    </lineage>
</organism>
<feature type="compositionally biased region" description="Acidic residues" evidence="1">
    <location>
        <begin position="80"/>
        <end position="95"/>
    </location>
</feature>